<evidence type="ECO:0000313" key="1">
    <source>
        <dbReference type="EMBL" id="KAJ8649146.1"/>
    </source>
</evidence>
<evidence type="ECO:0000313" key="2">
    <source>
        <dbReference type="Proteomes" id="UP001234297"/>
    </source>
</evidence>
<name>A0ACC2MUM7_PERAE</name>
<dbReference type="Proteomes" id="UP001234297">
    <property type="component" value="Chromosome 1"/>
</dbReference>
<comment type="caution">
    <text evidence="1">The sequence shown here is derived from an EMBL/GenBank/DDBJ whole genome shotgun (WGS) entry which is preliminary data.</text>
</comment>
<keyword evidence="2" id="KW-1185">Reference proteome</keyword>
<protein>
    <submittedName>
        <fullName evidence="1">Uncharacterized protein</fullName>
    </submittedName>
</protein>
<sequence>MASRVQEEGGVAAGFRWCRQWPVECGKKVERPLVSGGADDGRLSAGRRREKRMAGSSNGRLFQVVPGSGRQQQLQVDWLAAAGSRDK</sequence>
<proteinExistence type="predicted"/>
<accession>A0ACC2MUM7</accession>
<gene>
    <name evidence="1" type="ORF">MRB53_002169</name>
</gene>
<reference evidence="1 2" key="1">
    <citation type="journal article" date="2022" name="Hortic Res">
        <title>A haplotype resolved chromosomal level avocado genome allows analysis of novel avocado genes.</title>
        <authorList>
            <person name="Nath O."/>
            <person name="Fletcher S.J."/>
            <person name="Hayward A."/>
            <person name="Shaw L.M."/>
            <person name="Masouleh A.K."/>
            <person name="Furtado A."/>
            <person name="Henry R.J."/>
            <person name="Mitter N."/>
        </authorList>
    </citation>
    <scope>NUCLEOTIDE SEQUENCE [LARGE SCALE GENOMIC DNA]</scope>
    <source>
        <strain evidence="2">cv. Hass</strain>
    </source>
</reference>
<organism evidence="1 2">
    <name type="scientific">Persea americana</name>
    <name type="common">Avocado</name>
    <dbReference type="NCBI Taxonomy" id="3435"/>
    <lineage>
        <taxon>Eukaryota</taxon>
        <taxon>Viridiplantae</taxon>
        <taxon>Streptophyta</taxon>
        <taxon>Embryophyta</taxon>
        <taxon>Tracheophyta</taxon>
        <taxon>Spermatophyta</taxon>
        <taxon>Magnoliopsida</taxon>
        <taxon>Magnoliidae</taxon>
        <taxon>Laurales</taxon>
        <taxon>Lauraceae</taxon>
        <taxon>Persea</taxon>
    </lineage>
</organism>
<dbReference type="EMBL" id="CM056809">
    <property type="protein sequence ID" value="KAJ8649146.1"/>
    <property type="molecule type" value="Genomic_DNA"/>
</dbReference>